<dbReference type="EMBL" id="CAJOAZ010002060">
    <property type="protein sequence ID" value="CAF3889207.1"/>
    <property type="molecule type" value="Genomic_DNA"/>
</dbReference>
<dbReference type="PANTHER" id="PTHR47178:SF6">
    <property type="entry name" value="FAD-BINDING DOMAIN-CONTAINING PROTEIN"/>
    <property type="match status" value="1"/>
</dbReference>
<dbReference type="GO" id="GO:0004497">
    <property type="term" value="F:monooxygenase activity"/>
    <property type="evidence" value="ECO:0007669"/>
    <property type="project" value="UniProtKB-KW"/>
</dbReference>
<dbReference type="Proteomes" id="UP000663844">
    <property type="component" value="Unassembled WGS sequence"/>
</dbReference>
<dbReference type="GO" id="GO:0071949">
    <property type="term" value="F:FAD binding"/>
    <property type="evidence" value="ECO:0007669"/>
    <property type="project" value="InterPro"/>
</dbReference>
<comment type="caution">
    <text evidence="7">The sequence shown here is derived from an EMBL/GenBank/DDBJ whole genome shotgun (WGS) entry which is preliminary data.</text>
</comment>
<dbReference type="AlphaFoldDB" id="A0A814LAB2"/>
<keyword evidence="1" id="KW-0285">Flavoprotein</keyword>
<keyword evidence="2" id="KW-0274">FAD</keyword>
<keyword evidence="5" id="KW-0472">Membrane</keyword>
<keyword evidence="3" id="KW-0560">Oxidoreductase</keyword>
<dbReference type="Pfam" id="PF01494">
    <property type="entry name" value="FAD_binding_3"/>
    <property type="match status" value="1"/>
</dbReference>
<dbReference type="PANTHER" id="PTHR47178">
    <property type="entry name" value="MONOOXYGENASE, FAD-BINDING"/>
    <property type="match status" value="1"/>
</dbReference>
<dbReference type="PRINTS" id="PR00420">
    <property type="entry name" value="RNGMNOXGNASE"/>
</dbReference>
<dbReference type="EMBL" id="CAJNOG010000195">
    <property type="protein sequence ID" value="CAF1063117.1"/>
    <property type="molecule type" value="Genomic_DNA"/>
</dbReference>
<keyword evidence="4" id="KW-0503">Monooxygenase</keyword>
<feature type="domain" description="FAD-binding" evidence="6">
    <location>
        <begin position="323"/>
        <end position="360"/>
    </location>
</feature>
<accession>A0A814LAB2</accession>
<protein>
    <recommendedName>
        <fullName evidence="6">FAD-binding domain-containing protein</fullName>
    </recommendedName>
</protein>
<evidence type="ECO:0000256" key="2">
    <source>
        <dbReference type="ARBA" id="ARBA00022827"/>
    </source>
</evidence>
<feature type="transmembrane region" description="Helical" evidence="5">
    <location>
        <begin position="426"/>
        <end position="442"/>
    </location>
</feature>
<evidence type="ECO:0000256" key="4">
    <source>
        <dbReference type="ARBA" id="ARBA00023033"/>
    </source>
</evidence>
<dbReference type="SUPFAM" id="SSF51905">
    <property type="entry name" value="FAD/NAD(P)-binding domain"/>
    <property type="match status" value="1"/>
</dbReference>
<evidence type="ECO:0000313" key="9">
    <source>
        <dbReference type="Proteomes" id="UP000663845"/>
    </source>
</evidence>
<sequence>MSSTKLERVIIVGGGLGGLATALSFYYIFPRHNLKAPSITVYERDTIDSSRLNEGYTLQLRNDPNNGGIQALKTIDEQLYRDIKQMAAPTGNKNIGMKIGFGINCDINPTIKFIRDTEHEMFRVARYNLRNRLIEEVKRSSSVIDLQQNSHVIKADYDKVTNKVIVELQDGRKDECDLLIVADGMHSSVRRYMFPDMTLNFHKHILLTGITPLNEGEQLPDQICPLLFGTTGQGVSVFLAPIDEKSFFWSLSYHSEQPRSPPLIGSAMNKDEQENLINEIVTRSMNCLSDEFRSFVKRCDRQRLLIINCYDKFPYQNPSEKHIIFIGDALHPMSPMGGNGANMAIRDGVDFVETLIKNYGTNNGNVIEQSIKEFDRCHTKRSINAIKISHRNISTAESTGLKFYANILIMKSLVFVMINRVLFKRFLFSLAICAVVMIFLIFL</sequence>
<proteinExistence type="predicted"/>
<evidence type="ECO:0000256" key="5">
    <source>
        <dbReference type="SAM" id="Phobius"/>
    </source>
</evidence>
<feature type="transmembrane region" description="Helical" evidence="5">
    <location>
        <begin position="9"/>
        <end position="29"/>
    </location>
</feature>
<organism evidence="7 9">
    <name type="scientific">Adineta steineri</name>
    <dbReference type="NCBI Taxonomy" id="433720"/>
    <lineage>
        <taxon>Eukaryota</taxon>
        <taxon>Metazoa</taxon>
        <taxon>Spiralia</taxon>
        <taxon>Gnathifera</taxon>
        <taxon>Rotifera</taxon>
        <taxon>Eurotatoria</taxon>
        <taxon>Bdelloidea</taxon>
        <taxon>Adinetida</taxon>
        <taxon>Adinetidae</taxon>
        <taxon>Adineta</taxon>
    </lineage>
</organism>
<evidence type="ECO:0000259" key="6">
    <source>
        <dbReference type="Pfam" id="PF01494"/>
    </source>
</evidence>
<evidence type="ECO:0000256" key="3">
    <source>
        <dbReference type="ARBA" id="ARBA00023002"/>
    </source>
</evidence>
<dbReference type="InterPro" id="IPR002938">
    <property type="entry name" value="FAD-bd"/>
</dbReference>
<reference evidence="7" key="1">
    <citation type="submission" date="2021-02" db="EMBL/GenBank/DDBJ databases">
        <authorList>
            <person name="Nowell W R."/>
        </authorList>
    </citation>
    <scope>NUCLEOTIDE SEQUENCE</scope>
</reference>
<dbReference type="InterPro" id="IPR036188">
    <property type="entry name" value="FAD/NAD-bd_sf"/>
</dbReference>
<evidence type="ECO:0000313" key="7">
    <source>
        <dbReference type="EMBL" id="CAF1063117.1"/>
    </source>
</evidence>
<evidence type="ECO:0000313" key="8">
    <source>
        <dbReference type="EMBL" id="CAF3889207.1"/>
    </source>
</evidence>
<keyword evidence="5" id="KW-0812">Transmembrane</keyword>
<gene>
    <name evidence="7" type="ORF">JYZ213_LOCUS19330</name>
    <name evidence="8" type="ORF">OXD698_LOCUS23321</name>
</gene>
<keyword evidence="5" id="KW-1133">Transmembrane helix</keyword>
<name>A0A814LAB2_9BILA</name>
<evidence type="ECO:0000256" key="1">
    <source>
        <dbReference type="ARBA" id="ARBA00022630"/>
    </source>
</evidence>
<dbReference type="Proteomes" id="UP000663845">
    <property type="component" value="Unassembled WGS sequence"/>
</dbReference>
<dbReference type="Gene3D" id="3.50.50.60">
    <property type="entry name" value="FAD/NAD(P)-binding domain"/>
    <property type="match status" value="1"/>
</dbReference>